<reference evidence="1" key="2">
    <citation type="journal article" date="2021" name="PeerJ">
        <title>Extensive microbial diversity within the chicken gut microbiome revealed by metagenomics and culture.</title>
        <authorList>
            <person name="Gilroy R."/>
            <person name="Ravi A."/>
            <person name="Getino M."/>
            <person name="Pursley I."/>
            <person name="Horton D.L."/>
            <person name="Alikhan N.F."/>
            <person name="Baker D."/>
            <person name="Gharbi K."/>
            <person name="Hall N."/>
            <person name="Watson M."/>
            <person name="Adriaenssens E.M."/>
            <person name="Foster-Nyarko E."/>
            <person name="Jarju S."/>
            <person name="Secka A."/>
            <person name="Antonio M."/>
            <person name="Oren A."/>
            <person name="Chaudhuri R.R."/>
            <person name="La Ragione R."/>
            <person name="Hildebrand F."/>
            <person name="Pallen M.J."/>
        </authorList>
    </citation>
    <scope>NUCLEOTIDE SEQUENCE</scope>
    <source>
        <strain evidence="1">ChiSjej4B22-8349</strain>
    </source>
</reference>
<dbReference type="EMBL" id="DVOB01000030">
    <property type="protein sequence ID" value="HIU95321.1"/>
    <property type="molecule type" value="Genomic_DNA"/>
</dbReference>
<dbReference type="InterPro" id="IPR026002">
    <property type="entry name" value="ATC_hydrolase-like"/>
</dbReference>
<accession>A0A9D1SUL2</accession>
<evidence type="ECO:0000313" key="1">
    <source>
        <dbReference type="EMBL" id="HIU95321.1"/>
    </source>
</evidence>
<comment type="caution">
    <text evidence="1">The sequence shown here is derived from an EMBL/GenBank/DDBJ whole genome shotgun (WGS) entry which is preliminary data.</text>
</comment>
<protein>
    <submittedName>
        <fullName evidence="1">L-2-amino-thiazoline-4-carboxylic acid hydrolase</fullName>
    </submittedName>
</protein>
<proteinExistence type="predicted"/>
<dbReference type="GO" id="GO:0016787">
    <property type="term" value="F:hydrolase activity"/>
    <property type="evidence" value="ECO:0007669"/>
    <property type="project" value="UniProtKB-KW"/>
</dbReference>
<sequence length="170" mass="19671">MSTINNKPTIVDDEKTTLVRNAIEHRATWFYLLLDEARKRGLDMEEVGRAAIYRCGCFHGVERMLKNCEDPEDLRSFLKVFADETGQKVFEMEIVENTEDKLYIDFHYCPLVAAWQKLGVKEDEIPLLCDIAMDGDRGICSRMDGYEFKLGKVIAKDEGICEIRIERHSK</sequence>
<dbReference type="Pfam" id="PF14196">
    <property type="entry name" value="ATC_hydrolase"/>
    <property type="match status" value="1"/>
</dbReference>
<evidence type="ECO:0000313" key="2">
    <source>
        <dbReference type="Proteomes" id="UP000824130"/>
    </source>
</evidence>
<reference evidence="1" key="1">
    <citation type="submission" date="2020-10" db="EMBL/GenBank/DDBJ databases">
        <authorList>
            <person name="Gilroy R."/>
        </authorList>
    </citation>
    <scope>NUCLEOTIDE SEQUENCE</scope>
    <source>
        <strain evidence="1">ChiSjej4B22-8349</strain>
    </source>
</reference>
<dbReference type="Proteomes" id="UP000824130">
    <property type="component" value="Unassembled WGS sequence"/>
</dbReference>
<gene>
    <name evidence="1" type="ORF">IAD25_01225</name>
</gene>
<keyword evidence="1" id="KW-0378">Hydrolase</keyword>
<name>A0A9D1SUL2_9FIRM</name>
<dbReference type="AlphaFoldDB" id="A0A9D1SUL2"/>
<organism evidence="1 2">
    <name type="scientific">Candidatus Allocopromorpha excrementipullorum</name>
    <dbReference type="NCBI Taxonomy" id="2840743"/>
    <lineage>
        <taxon>Bacteria</taxon>
        <taxon>Bacillati</taxon>
        <taxon>Bacillota</taxon>
        <taxon>Clostridia</taxon>
        <taxon>Eubacteriales</taxon>
        <taxon>Eubacteriaceae</taxon>
        <taxon>Eubacteriaceae incertae sedis</taxon>
        <taxon>Candidatus Allocopromorpha</taxon>
    </lineage>
</organism>